<keyword evidence="12" id="KW-0539">Nucleus</keyword>
<dbReference type="GO" id="GO:0006629">
    <property type="term" value="P:lipid metabolic process"/>
    <property type="evidence" value="ECO:0007669"/>
    <property type="project" value="UniProtKB-KW"/>
</dbReference>
<dbReference type="InterPro" id="IPR003736">
    <property type="entry name" value="PAAI_dom"/>
</dbReference>
<accession>A0A2B4RR86</accession>
<evidence type="ECO:0000256" key="15">
    <source>
        <dbReference type="ARBA" id="ARBA00048074"/>
    </source>
</evidence>
<keyword evidence="6" id="KW-0963">Cytoplasm</keyword>
<evidence type="ECO:0000256" key="7">
    <source>
        <dbReference type="ARBA" id="ARBA00022801"/>
    </source>
</evidence>
<organism evidence="25 26">
    <name type="scientific">Stylophora pistillata</name>
    <name type="common">Smooth cauliflower coral</name>
    <dbReference type="NCBI Taxonomy" id="50429"/>
    <lineage>
        <taxon>Eukaryota</taxon>
        <taxon>Metazoa</taxon>
        <taxon>Cnidaria</taxon>
        <taxon>Anthozoa</taxon>
        <taxon>Hexacorallia</taxon>
        <taxon>Scleractinia</taxon>
        <taxon>Astrocoeniina</taxon>
        <taxon>Pocilloporidae</taxon>
        <taxon>Stylophora</taxon>
    </lineage>
</organism>
<evidence type="ECO:0000256" key="18">
    <source>
        <dbReference type="ARBA" id="ARBA00058205"/>
    </source>
</evidence>
<keyword evidence="10" id="KW-0496">Mitochondrion</keyword>
<evidence type="ECO:0000256" key="3">
    <source>
        <dbReference type="ARBA" id="ARBA00004186"/>
    </source>
</evidence>
<keyword evidence="26" id="KW-1185">Reference proteome</keyword>
<evidence type="ECO:0000256" key="1">
    <source>
        <dbReference type="ARBA" id="ARBA00004123"/>
    </source>
</evidence>
<dbReference type="InterPro" id="IPR006683">
    <property type="entry name" value="Thioestr_dom"/>
</dbReference>
<evidence type="ECO:0000313" key="26">
    <source>
        <dbReference type="Proteomes" id="UP000225706"/>
    </source>
</evidence>
<comment type="catalytic activity">
    <reaction evidence="13">
        <text>octanoyl-CoA + H2O = octanoate + CoA + H(+)</text>
        <dbReference type="Rhea" id="RHEA:30143"/>
        <dbReference type="ChEBI" id="CHEBI:15377"/>
        <dbReference type="ChEBI" id="CHEBI:15378"/>
        <dbReference type="ChEBI" id="CHEBI:25646"/>
        <dbReference type="ChEBI" id="CHEBI:57287"/>
        <dbReference type="ChEBI" id="CHEBI:57386"/>
    </reaction>
    <physiologicalReaction direction="left-to-right" evidence="13">
        <dbReference type="Rhea" id="RHEA:30144"/>
    </physiologicalReaction>
</comment>
<comment type="function">
    <text evidence="18">Catalyzes the hydrolysis of acyl-CoAs into free fatty acids and coenzyme A (CoASH), regulating their respective intracellular levels. Has acyl-CoA thioesterase activity towards medium (C12) and long-chain (C18) fatty acyl-CoA substrates. Can also hydrolyze 3-hydroxyphenylacetyl-CoA and 3,4-dihydroxyphenylacetyl-CoA (in vitro). May play a role in controlling adaptive thermogenesis.</text>
</comment>
<dbReference type="PANTHER" id="PTHR21660:SF1">
    <property type="entry name" value="ACYL-COENZYME A THIOESTERASE 13"/>
    <property type="match status" value="1"/>
</dbReference>
<evidence type="ECO:0000256" key="8">
    <source>
        <dbReference type="ARBA" id="ARBA00022990"/>
    </source>
</evidence>
<evidence type="ECO:0000256" key="21">
    <source>
        <dbReference type="ARBA" id="ARBA00075657"/>
    </source>
</evidence>
<comment type="catalytic activity">
    <reaction evidence="17">
        <text>a fatty acyl-CoA + H2O = a fatty acid + CoA + H(+)</text>
        <dbReference type="Rhea" id="RHEA:16781"/>
        <dbReference type="ChEBI" id="CHEBI:15377"/>
        <dbReference type="ChEBI" id="CHEBI:15378"/>
        <dbReference type="ChEBI" id="CHEBI:28868"/>
        <dbReference type="ChEBI" id="CHEBI:57287"/>
        <dbReference type="ChEBI" id="CHEBI:77636"/>
    </reaction>
    <physiologicalReaction direction="left-to-right" evidence="17">
        <dbReference type="Rhea" id="RHEA:16782"/>
    </physiologicalReaction>
</comment>
<reference evidence="26" key="1">
    <citation type="journal article" date="2017" name="bioRxiv">
        <title>Comparative analysis of the genomes of Stylophora pistillata and Acropora digitifera provides evidence for extensive differences between species of corals.</title>
        <authorList>
            <person name="Voolstra C.R."/>
            <person name="Li Y."/>
            <person name="Liew Y.J."/>
            <person name="Baumgarten S."/>
            <person name="Zoccola D."/>
            <person name="Flot J.-F."/>
            <person name="Tambutte S."/>
            <person name="Allemand D."/>
            <person name="Aranda M."/>
        </authorList>
    </citation>
    <scope>NUCLEOTIDE SEQUENCE [LARGE SCALE GENOMIC DNA]</scope>
</reference>
<evidence type="ECO:0000256" key="5">
    <source>
        <dbReference type="ARBA" id="ARBA00008324"/>
    </source>
</evidence>
<gene>
    <name evidence="25" type="primary">ACOT13</name>
    <name evidence="25" type="ORF">AWC38_SpisGene16849</name>
</gene>
<dbReference type="NCBIfam" id="TIGR00369">
    <property type="entry name" value="unchar_dom_1"/>
    <property type="match status" value="1"/>
</dbReference>
<dbReference type="Pfam" id="PF03061">
    <property type="entry name" value="4HBT"/>
    <property type="match status" value="1"/>
</dbReference>
<dbReference type="PANTHER" id="PTHR21660">
    <property type="entry name" value="THIOESTERASE SUPERFAMILY MEMBER-RELATED"/>
    <property type="match status" value="1"/>
</dbReference>
<comment type="subunit">
    <text evidence="19">Homotetramer. Interacts with PCTP.</text>
</comment>
<evidence type="ECO:0000256" key="2">
    <source>
        <dbReference type="ARBA" id="ARBA00004173"/>
    </source>
</evidence>
<evidence type="ECO:0000256" key="13">
    <source>
        <dbReference type="ARBA" id="ARBA00047588"/>
    </source>
</evidence>
<dbReference type="InterPro" id="IPR039298">
    <property type="entry name" value="ACOT13"/>
</dbReference>
<comment type="catalytic activity">
    <reaction evidence="15">
        <text>dodecanoyl-CoA + H2O = dodecanoate + CoA + H(+)</text>
        <dbReference type="Rhea" id="RHEA:30135"/>
        <dbReference type="ChEBI" id="CHEBI:15377"/>
        <dbReference type="ChEBI" id="CHEBI:15378"/>
        <dbReference type="ChEBI" id="CHEBI:18262"/>
        <dbReference type="ChEBI" id="CHEBI:57287"/>
        <dbReference type="ChEBI" id="CHEBI:57375"/>
    </reaction>
    <physiologicalReaction direction="left-to-right" evidence="15">
        <dbReference type="Rhea" id="RHEA:30136"/>
    </physiologicalReaction>
</comment>
<comment type="catalytic activity">
    <reaction evidence="14">
        <text>decanoyl-CoA + H2O = decanoate + CoA + H(+)</text>
        <dbReference type="Rhea" id="RHEA:40059"/>
        <dbReference type="ChEBI" id="CHEBI:15377"/>
        <dbReference type="ChEBI" id="CHEBI:15378"/>
        <dbReference type="ChEBI" id="CHEBI:27689"/>
        <dbReference type="ChEBI" id="CHEBI:57287"/>
        <dbReference type="ChEBI" id="CHEBI:61430"/>
    </reaction>
    <physiologicalReaction direction="left-to-right" evidence="14">
        <dbReference type="Rhea" id="RHEA:40060"/>
    </physiologicalReaction>
</comment>
<comment type="catalytic activity">
    <reaction evidence="16">
        <text>hexanoyl-CoA + H2O = hexanoate + CoA + H(+)</text>
        <dbReference type="Rhea" id="RHEA:40115"/>
        <dbReference type="ChEBI" id="CHEBI:15377"/>
        <dbReference type="ChEBI" id="CHEBI:15378"/>
        <dbReference type="ChEBI" id="CHEBI:17120"/>
        <dbReference type="ChEBI" id="CHEBI:57287"/>
        <dbReference type="ChEBI" id="CHEBI:62620"/>
    </reaction>
    <physiologicalReaction direction="left-to-right" evidence="16">
        <dbReference type="Rhea" id="RHEA:40116"/>
    </physiologicalReaction>
</comment>
<evidence type="ECO:0000256" key="23">
    <source>
        <dbReference type="ARBA" id="ARBA00083956"/>
    </source>
</evidence>
<keyword evidence="11" id="KW-0206">Cytoskeleton</keyword>
<evidence type="ECO:0000256" key="4">
    <source>
        <dbReference type="ARBA" id="ARBA00004514"/>
    </source>
</evidence>
<evidence type="ECO:0000256" key="19">
    <source>
        <dbReference type="ARBA" id="ARBA00064709"/>
    </source>
</evidence>
<keyword evidence="7" id="KW-0378">Hydrolase</keyword>
<dbReference type="Gene3D" id="3.10.129.10">
    <property type="entry name" value="Hotdog Thioesterase"/>
    <property type="match status" value="1"/>
</dbReference>
<evidence type="ECO:0000256" key="14">
    <source>
        <dbReference type="ARBA" id="ARBA00047969"/>
    </source>
</evidence>
<proteinExistence type="inferred from homology"/>
<keyword evidence="9" id="KW-0443">Lipid metabolism</keyword>
<dbReference type="InterPro" id="IPR029069">
    <property type="entry name" value="HotDog_dom_sf"/>
</dbReference>
<sequence>MDLKLPHCSLFKLSNLPILDLHERDRGQVMWTGIKIELLSMSKGKASFKMKVEESHQNPMGNLHGGMTATLIDMLTTIVITTLPPHKVAASVDLSISYLRPAPVGEDVIINTEVIKMGRTLAFTAAELLNKDGKLVAKARHTQFIGEGQPTPFTDMQES</sequence>
<keyword evidence="8" id="KW-0007">Acetylation</keyword>
<dbReference type="GO" id="GO:0005739">
    <property type="term" value="C:mitochondrion"/>
    <property type="evidence" value="ECO:0007669"/>
    <property type="project" value="UniProtKB-SubCell"/>
</dbReference>
<evidence type="ECO:0000256" key="10">
    <source>
        <dbReference type="ARBA" id="ARBA00023128"/>
    </source>
</evidence>
<dbReference type="SUPFAM" id="SSF54637">
    <property type="entry name" value="Thioesterase/thiol ester dehydrase-isomerase"/>
    <property type="match status" value="1"/>
</dbReference>
<dbReference type="GO" id="GO:0047617">
    <property type="term" value="F:fatty acyl-CoA hydrolase activity"/>
    <property type="evidence" value="ECO:0007669"/>
    <property type="project" value="InterPro"/>
</dbReference>
<dbReference type="EMBL" id="LSMT01000394">
    <property type="protein sequence ID" value="PFX18752.1"/>
    <property type="molecule type" value="Genomic_DNA"/>
</dbReference>
<evidence type="ECO:0000313" key="25">
    <source>
        <dbReference type="EMBL" id="PFX18752.1"/>
    </source>
</evidence>
<evidence type="ECO:0000256" key="6">
    <source>
        <dbReference type="ARBA" id="ARBA00022490"/>
    </source>
</evidence>
<dbReference type="GO" id="GO:0005829">
    <property type="term" value="C:cytosol"/>
    <property type="evidence" value="ECO:0007669"/>
    <property type="project" value="UniProtKB-SubCell"/>
</dbReference>
<dbReference type="GO" id="GO:0005634">
    <property type="term" value="C:nucleus"/>
    <property type="evidence" value="ECO:0007669"/>
    <property type="project" value="UniProtKB-SubCell"/>
</dbReference>
<dbReference type="CDD" id="cd03443">
    <property type="entry name" value="PaaI_thioesterase"/>
    <property type="match status" value="1"/>
</dbReference>
<comment type="similarity">
    <text evidence="5">Belongs to the thioesterase PaaI family.</text>
</comment>
<evidence type="ECO:0000256" key="17">
    <source>
        <dbReference type="ARBA" id="ARBA00052976"/>
    </source>
</evidence>
<name>A0A2B4RR86_STYPI</name>
<evidence type="ECO:0000256" key="20">
    <source>
        <dbReference type="ARBA" id="ARBA00067273"/>
    </source>
</evidence>
<dbReference type="AlphaFoldDB" id="A0A2B4RR86"/>
<dbReference type="OrthoDB" id="46529at2759"/>
<dbReference type="STRING" id="50429.A0A2B4RR86"/>
<evidence type="ECO:0000256" key="22">
    <source>
        <dbReference type="ARBA" id="ARBA00081533"/>
    </source>
</evidence>
<dbReference type="Proteomes" id="UP000225706">
    <property type="component" value="Unassembled WGS sequence"/>
</dbReference>
<evidence type="ECO:0000256" key="9">
    <source>
        <dbReference type="ARBA" id="ARBA00023098"/>
    </source>
</evidence>
<feature type="domain" description="Thioesterase" evidence="24">
    <location>
        <begin position="60"/>
        <end position="137"/>
    </location>
</feature>
<comment type="caution">
    <text evidence="25">The sequence shown here is derived from an EMBL/GenBank/DDBJ whole genome shotgun (WGS) entry which is preliminary data.</text>
</comment>
<dbReference type="FunFam" id="3.10.129.10:FF:000021">
    <property type="entry name" value="Acyl-coenzyme A thioesterase 13"/>
    <property type="match status" value="1"/>
</dbReference>
<evidence type="ECO:0000259" key="24">
    <source>
        <dbReference type="Pfam" id="PF03061"/>
    </source>
</evidence>
<evidence type="ECO:0000256" key="11">
    <source>
        <dbReference type="ARBA" id="ARBA00023212"/>
    </source>
</evidence>
<evidence type="ECO:0000256" key="16">
    <source>
        <dbReference type="ARBA" id="ARBA00050199"/>
    </source>
</evidence>
<evidence type="ECO:0000256" key="12">
    <source>
        <dbReference type="ARBA" id="ARBA00023242"/>
    </source>
</evidence>
<comment type="subcellular location">
    <subcellularLocation>
        <location evidence="3">Cytoplasm</location>
        <location evidence="3">Cytoskeleton</location>
        <location evidence="3">Spindle</location>
    </subcellularLocation>
    <subcellularLocation>
        <location evidence="4">Cytoplasm</location>
        <location evidence="4">Cytosol</location>
    </subcellularLocation>
    <subcellularLocation>
        <location evidence="2">Mitochondrion</location>
    </subcellularLocation>
    <subcellularLocation>
        <location evidence="1">Nucleus</location>
    </subcellularLocation>
</comment>
<protein>
    <recommendedName>
        <fullName evidence="20">Acyl-coenzyme A thioesterase 13</fullName>
    </recommendedName>
    <alternativeName>
        <fullName evidence="22">Hotdog-fold thioesterase superfamily member 2</fullName>
    </alternativeName>
    <alternativeName>
        <fullName evidence="21">Palmitoyl-CoA hydrolase</fullName>
    </alternativeName>
    <alternativeName>
        <fullName evidence="23">Thioesterase superfamily member 2</fullName>
    </alternativeName>
</protein>
<dbReference type="GO" id="GO:0005819">
    <property type="term" value="C:spindle"/>
    <property type="evidence" value="ECO:0007669"/>
    <property type="project" value="UniProtKB-SubCell"/>
</dbReference>